<feature type="compositionally biased region" description="Polar residues" evidence="1">
    <location>
        <begin position="41"/>
        <end position="52"/>
    </location>
</feature>
<dbReference type="Proteomes" id="UP001432322">
    <property type="component" value="Unassembled WGS sequence"/>
</dbReference>
<name>A0AAV5V2D4_9BILA</name>
<reference evidence="2" key="1">
    <citation type="submission" date="2023-10" db="EMBL/GenBank/DDBJ databases">
        <title>Genome assembly of Pristionchus species.</title>
        <authorList>
            <person name="Yoshida K."/>
            <person name="Sommer R.J."/>
        </authorList>
    </citation>
    <scope>NUCLEOTIDE SEQUENCE</scope>
    <source>
        <strain evidence="2">RS5133</strain>
    </source>
</reference>
<comment type="caution">
    <text evidence="2">The sequence shown here is derived from an EMBL/GenBank/DDBJ whole genome shotgun (WGS) entry which is preliminary data.</text>
</comment>
<evidence type="ECO:0000256" key="1">
    <source>
        <dbReference type="SAM" id="MobiDB-lite"/>
    </source>
</evidence>
<dbReference type="AlphaFoldDB" id="A0AAV5V2D4"/>
<feature type="non-terminal residue" evidence="2">
    <location>
        <position position="1"/>
    </location>
</feature>
<gene>
    <name evidence="2" type="ORF">PFISCL1PPCAC_4016</name>
</gene>
<keyword evidence="3" id="KW-1185">Reference proteome</keyword>
<accession>A0AAV5V2D4</accession>
<dbReference type="EMBL" id="BTSY01000002">
    <property type="protein sequence ID" value="GMT12719.1"/>
    <property type="molecule type" value="Genomic_DNA"/>
</dbReference>
<organism evidence="2 3">
    <name type="scientific">Pristionchus fissidentatus</name>
    <dbReference type="NCBI Taxonomy" id="1538716"/>
    <lineage>
        <taxon>Eukaryota</taxon>
        <taxon>Metazoa</taxon>
        <taxon>Ecdysozoa</taxon>
        <taxon>Nematoda</taxon>
        <taxon>Chromadorea</taxon>
        <taxon>Rhabditida</taxon>
        <taxon>Rhabditina</taxon>
        <taxon>Diplogasteromorpha</taxon>
        <taxon>Diplogasteroidea</taxon>
        <taxon>Neodiplogasteridae</taxon>
        <taxon>Pristionchus</taxon>
    </lineage>
</organism>
<feature type="region of interest" description="Disordered" evidence="1">
    <location>
        <begin position="39"/>
        <end position="90"/>
    </location>
</feature>
<evidence type="ECO:0000313" key="3">
    <source>
        <dbReference type="Proteomes" id="UP001432322"/>
    </source>
</evidence>
<feature type="non-terminal residue" evidence="2">
    <location>
        <position position="111"/>
    </location>
</feature>
<protein>
    <submittedName>
        <fullName evidence="2">Uncharacterized protein</fullName>
    </submittedName>
</protein>
<evidence type="ECO:0000313" key="2">
    <source>
        <dbReference type="EMBL" id="GMT12719.1"/>
    </source>
</evidence>
<feature type="compositionally biased region" description="Pro residues" evidence="1">
    <location>
        <begin position="56"/>
        <end position="65"/>
    </location>
</feature>
<proteinExistence type="predicted"/>
<sequence length="111" mass="12178">LAPARPLPIPVARMPRIRLSDGRYMRPPLTLKAARAMATRTPRNGGTTAQLVPTSGQPPPPPPSTPIQTPALPIPSKHSRRRRPLTNPLTFPRVLLPRFEGETPPPTLSHR</sequence>